<dbReference type="SUPFAM" id="SSF50331">
    <property type="entry name" value="MOP-like"/>
    <property type="match status" value="1"/>
</dbReference>
<evidence type="ECO:0000256" key="2">
    <source>
        <dbReference type="ARBA" id="ARBA00005417"/>
    </source>
</evidence>
<dbReference type="AlphaFoldDB" id="A0A917QAX7"/>
<dbReference type="Pfam" id="PF00005">
    <property type="entry name" value="ABC_tran"/>
    <property type="match status" value="1"/>
</dbReference>
<accession>A0A917QAX7</accession>
<dbReference type="Pfam" id="PF08402">
    <property type="entry name" value="TOBE_2"/>
    <property type="match status" value="1"/>
</dbReference>
<dbReference type="CDD" id="cd03301">
    <property type="entry name" value="ABC_MalK_N"/>
    <property type="match status" value="1"/>
</dbReference>
<dbReference type="Proteomes" id="UP000600449">
    <property type="component" value="Unassembled WGS sequence"/>
</dbReference>
<organism evidence="7 8">
    <name type="scientific">Salinarimonas ramus</name>
    <dbReference type="NCBI Taxonomy" id="690164"/>
    <lineage>
        <taxon>Bacteria</taxon>
        <taxon>Pseudomonadati</taxon>
        <taxon>Pseudomonadota</taxon>
        <taxon>Alphaproteobacteria</taxon>
        <taxon>Hyphomicrobiales</taxon>
        <taxon>Salinarimonadaceae</taxon>
        <taxon>Salinarimonas</taxon>
    </lineage>
</organism>
<dbReference type="PANTHER" id="PTHR43875:SF1">
    <property type="entry name" value="OSMOPROTECTIVE COMPOUNDS UPTAKE ATP-BINDING PROTEIN GGTA"/>
    <property type="match status" value="1"/>
</dbReference>
<evidence type="ECO:0000313" key="8">
    <source>
        <dbReference type="Proteomes" id="UP000600449"/>
    </source>
</evidence>
<dbReference type="GO" id="GO:0005524">
    <property type="term" value="F:ATP binding"/>
    <property type="evidence" value="ECO:0007669"/>
    <property type="project" value="UniProtKB-KW"/>
</dbReference>
<dbReference type="Gene3D" id="2.40.50.140">
    <property type="entry name" value="Nucleic acid-binding proteins"/>
    <property type="match status" value="1"/>
</dbReference>
<evidence type="ECO:0000313" key="7">
    <source>
        <dbReference type="EMBL" id="GGK41354.1"/>
    </source>
</evidence>
<comment type="subcellular location">
    <subcellularLocation>
        <location evidence="1">Cell inner membrane</location>
        <topology evidence="1">Peripheral membrane protein</topology>
    </subcellularLocation>
</comment>
<dbReference type="SMART" id="SM00382">
    <property type="entry name" value="AAA"/>
    <property type="match status" value="1"/>
</dbReference>
<evidence type="ECO:0000256" key="5">
    <source>
        <dbReference type="ARBA" id="ARBA00022840"/>
    </source>
</evidence>
<dbReference type="FunFam" id="3.40.50.300:FF:000042">
    <property type="entry name" value="Maltose/maltodextrin ABC transporter, ATP-binding protein"/>
    <property type="match status" value="1"/>
</dbReference>
<dbReference type="GO" id="GO:0016887">
    <property type="term" value="F:ATP hydrolysis activity"/>
    <property type="evidence" value="ECO:0007669"/>
    <property type="project" value="InterPro"/>
</dbReference>
<dbReference type="GO" id="GO:0055052">
    <property type="term" value="C:ATP-binding cassette (ABC) transporter complex, substrate-binding subunit-containing"/>
    <property type="evidence" value="ECO:0007669"/>
    <property type="project" value="TreeGrafter"/>
</dbReference>
<dbReference type="PROSITE" id="PS00211">
    <property type="entry name" value="ABC_TRANSPORTER_1"/>
    <property type="match status" value="1"/>
</dbReference>
<dbReference type="GO" id="GO:0008643">
    <property type="term" value="P:carbohydrate transport"/>
    <property type="evidence" value="ECO:0007669"/>
    <property type="project" value="InterPro"/>
</dbReference>
<dbReference type="Gene3D" id="3.40.50.300">
    <property type="entry name" value="P-loop containing nucleotide triphosphate hydrolases"/>
    <property type="match status" value="1"/>
</dbReference>
<dbReference type="GO" id="GO:0140359">
    <property type="term" value="F:ABC-type transporter activity"/>
    <property type="evidence" value="ECO:0007669"/>
    <property type="project" value="InterPro"/>
</dbReference>
<dbReference type="NCBIfam" id="NF008653">
    <property type="entry name" value="PRK11650.1"/>
    <property type="match status" value="1"/>
</dbReference>
<dbReference type="PANTHER" id="PTHR43875">
    <property type="entry name" value="MALTODEXTRIN IMPORT ATP-BINDING PROTEIN MSMX"/>
    <property type="match status" value="1"/>
</dbReference>
<dbReference type="InterPro" id="IPR008995">
    <property type="entry name" value="Mo/tungstate-bd_C_term_dom"/>
</dbReference>
<proteinExistence type="inferred from homology"/>
<comment type="caution">
    <text evidence="7">The sequence shown here is derived from an EMBL/GenBank/DDBJ whole genome shotgun (WGS) entry which is preliminary data.</text>
</comment>
<evidence type="ECO:0000256" key="3">
    <source>
        <dbReference type="ARBA" id="ARBA00022448"/>
    </source>
</evidence>
<protein>
    <submittedName>
        <fullName evidence="7">Sugar ABC transporter ATP-binding protein</fullName>
    </submittedName>
</protein>
<dbReference type="InterPro" id="IPR013611">
    <property type="entry name" value="Transp-assoc_OB_typ2"/>
</dbReference>
<dbReference type="InterPro" id="IPR003439">
    <property type="entry name" value="ABC_transporter-like_ATP-bd"/>
</dbReference>
<dbReference type="InterPro" id="IPR012340">
    <property type="entry name" value="NA-bd_OB-fold"/>
</dbReference>
<dbReference type="InterPro" id="IPR027417">
    <property type="entry name" value="P-loop_NTPase"/>
</dbReference>
<evidence type="ECO:0000256" key="1">
    <source>
        <dbReference type="ARBA" id="ARBA00004417"/>
    </source>
</evidence>
<keyword evidence="5 7" id="KW-0067">ATP-binding</keyword>
<dbReference type="Gene3D" id="2.40.50.100">
    <property type="match status" value="1"/>
</dbReference>
<evidence type="ECO:0000259" key="6">
    <source>
        <dbReference type="PROSITE" id="PS50893"/>
    </source>
</evidence>
<dbReference type="SUPFAM" id="SSF52540">
    <property type="entry name" value="P-loop containing nucleoside triphosphate hydrolases"/>
    <property type="match status" value="1"/>
</dbReference>
<dbReference type="InterPro" id="IPR047641">
    <property type="entry name" value="ABC_transpr_MalK/UgpC-like"/>
</dbReference>
<keyword evidence="3" id="KW-0813">Transport</keyword>
<keyword evidence="8" id="KW-1185">Reference proteome</keyword>
<gene>
    <name evidence="7" type="ORF">GCM10011322_30600</name>
</gene>
<feature type="domain" description="ABC transporter" evidence="6">
    <location>
        <begin position="4"/>
        <end position="234"/>
    </location>
</feature>
<keyword evidence="4" id="KW-0547">Nucleotide-binding</keyword>
<name>A0A917QAX7_9HYPH</name>
<dbReference type="InterPro" id="IPR015855">
    <property type="entry name" value="ABC_transpr_MalK-like"/>
</dbReference>
<sequence>MATIELENIVKRFGSATVVHGLDLAIADGEFVALVGPSGCGKSTTLRMIAGLEDVSAGTLRIGGVVVNHHEPKRRNVAMVFQNYAIYPHLTVRENIAFGLYTSGLPKEKKAARVDEAARILGLEDLLERRPAALSGGQRQRVAIGRAMVRNPSAFLFDEPLSNLDAQLRNQMRIEIKRLHQRIGATTVYVTHDQVEAMTMADRIVVMRDGRILQIGSPSDLYDAPADVFTARFIGTPAMNLLPARHAGEAIAVDGATGTIPAPPFTRGSERLLVGVRPQDMRVASDEDAQGALTLTGTVTAVEPLGPETHVHLDTAGGPVIALAEGRGAPAVGAPATAFARLETLHFFDAQTERALSGRAGADGARRT</sequence>
<evidence type="ECO:0000256" key="4">
    <source>
        <dbReference type="ARBA" id="ARBA00022741"/>
    </source>
</evidence>
<dbReference type="PROSITE" id="PS50893">
    <property type="entry name" value="ABC_TRANSPORTER_2"/>
    <property type="match status" value="1"/>
</dbReference>
<dbReference type="InterPro" id="IPR003593">
    <property type="entry name" value="AAA+_ATPase"/>
</dbReference>
<dbReference type="InterPro" id="IPR017871">
    <property type="entry name" value="ABC_transporter-like_CS"/>
</dbReference>
<reference evidence="7 8" key="1">
    <citation type="journal article" date="2014" name="Int. J. Syst. Evol. Microbiol.">
        <title>Complete genome sequence of Corynebacterium casei LMG S-19264T (=DSM 44701T), isolated from a smear-ripened cheese.</title>
        <authorList>
            <consortium name="US DOE Joint Genome Institute (JGI-PGF)"/>
            <person name="Walter F."/>
            <person name="Albersmeier A."/>
            <person name="Kalinowski J."/>
            <person name="Ruckert C."/>
        </authorList>
    </citation>
    <scope>NUCLEOTIDE SEQUENCE [LARGE SCALE GENOMIC DNA]</scope>
    <source>
        <strain evidence="7 8">CGMCC 1.9161</strain>
    </source>
</reference>
<dbReference type="RefSeq" id="WP_188914118.1">
    <property type="nucleotide sequence ID" value="NZ_BMMF01000009.1"/>
</dbReference>
<dbReference type="EMBL" id="BMMF01000009">
    <property type="protein sequence ID" value="GGK41354.1"/>
    <property type="molecule type" value="Genomic_DNA"/>
</dbReference>
<comment type="similarity">
    <text evidence="2">Belongs to the ABC transporter superfamily.</text>
</comment>